<reference evidence="1" key="2">
    <citation type="journal article" date="2006" name="PLoS Pathog.">
        <title>New perspectives on host-parasite interplay by comparative transcriptomic and proteomic analyses of Schistosoma japonicum.</title>
        <authorList>
            <person name="Liu F."/>
            <person name="Lu J."/>
            <person name="Hu W."/>
            <person name="Wang S.Y."/>
            <person name="Cui S.J."/>
            <person name="Chi M."/>
            <person name="Yan Q."/>
            <person name="Wang X.R."/>
            <person name="Song H.D."/>
            <person name="Xu X.N."/>
            <person name="Wang J.J."/>
            <person name="Zhang X.L."/>
            <person name="Zhang X."/>
            <person name="Wang Z.Q."/>
            <person name="Xue C.L."/>
            <person name="Brindley P.J."/>
            <person name="McManus D.P."/>
            <person name="Yang P.Y."/>
            <person name="Feng Z."/>
            <person name="Chen Z."/>
            <person name="Han Z.G."/>
        </authorList>
    </citation>
    <scope>NUCLEOTIDE SEQUENCE</scope>
</reference>
<sequence>MKEFGTETYVIIGHLRNFSIRVKLFHRQTKAEEQHFEEEYVFHWQEKVFSPREKIFYRDQKNCKTETQLLYNKEIKNTRFCQIFLGGNGSISYPEKQRSKIQTKPGDLTNHLPPDELLLESAPEYLRHFNHLPTIITQDMYIMADLSDSIPGDVAELSSPYVGNEEILCKITIGSDGLLHCKPDFTHGGR</sequence>
<accession>Q5DEK3</accession>
<organism evidence="1">
    <name type="scientific">Schistosoma japonicum</name>
    <name type="common">Blood fluke</name>
    <dbReference type="NCBI Taxonomy" id="6182"/>
    <lineage>
        <taxon>Eukaryota</taxon>
        <taxon>Metazoa</taxon>
        <taxon>Spiralia</taxon>
        <taxon>Lophotrochozoa</taxon>
        <taxon>Platyhelminthes</taxon>
        <taxon>Trematoda</taxon>
        <taxon>Digenea</taxon>
        <taxon>Strigeidida</taxon>
        <taxon>Schistosomatoidea</taxon>
        <taxon>Schistosomatidae</taxon>
        <taxon>Schistosoma</taxon>
    </lineage>
</organism>
<dbReference type="EMBL" id="AY814021">
    <property type="protein sequence ID" value="AAW25753.1"/>
    <property type="molecule type" value="mRNA"/>
</dbReference>
<reference evidence="1" key="1">
    <citation type="submission" date="2004-11" db="EMBL/GenBank/DDBJ databases">
        <title>The full-length cDNA sequences of Schistosoma japonicum genes.</title>
        <authorList>
            <person name="Han Z."/>
        </authorList>
    </citation>
    <scope>NUCLEOTIDE SEQUENCE</scope>
</reference>
<evidence type="ECO:0000313" key="1">
    <source>
        <dbReference type="EMBL" id="AAW25753.1"/>
    </source>
</evidence>
<protein>
    <submittedName>
        <fullName evidence="1">SJCHGC09524 protein</fullName>
    </submittedName>
</protein>
<name>Q5DEK3_SCHJA</name>
<dbReference type="AlphaFoldDB" id="Q5DEK3"/>
<proteinExistence type="evidence at transcript level"/>